<keyword evidence="10" id="KW-1185">Reference proteome</keyword>
<evidence type="ECO:0000313" key="9">
    <source>
        <dbReference type="EMBL" id="ADB54110.1"/>
    </source>
</evidence>
<feature type="transmembrane region" description="Helical" evidence="7">
    <location>
        <begin position="208"/>
        <end position="230"/>
    </location>
</feature>
<protein>
    <submittedName>
        <fullName evidence="9">Binding-protein-dependent transport systems inner membrane component</fullName>
    </submittedName>
</protein>
<dbReference type="PANTHER" id="PTHR43386">
    <property type="entry name" value="OLIGOPEPTIDE TRANSPORT SYSTEM PERMEASE PROTEIN APPC"/>
    <property type="match status" value="1"/>
</dbReference>
<feature type="transmembrane region" description="Helical" evidence="7">
    <location>
        <begin position="251"/>
        <end position="277"/>
    </location>
</feature>
<dbReference type="GO" id="GO:0005886">
    <property type="term" value="C:plasma membrane"/>
    <property type="evidence" value="ECO:0007669"/>
    <property type="project" value="UniProtKB-SubCell"/>
</dbReference>
<dbReference type="eggNOG" id="COG1173">
    <property type="taxonomic scope" value="Bacteria"/>
</dbReference>
<reference evidence="10" key="2">
    <citation type="submission" date="2010-01" db="EMBL/GenBank/DDBJ databases">
        <title>The complete genome of Conexibacter woesei DSM 14684.</title>
        <authorList>
            <consortium name="US DOE Joint Genome Institute (JGI-PGF)"/>
            <person name="Lucas S."/>
            <person name="Copeland A."/>
            <person name="Lapidus A."/>
            <person name="Glavina del Rio T."/>
            <person name="Dalin E."/>
            <person name="Tice H."/>
            <person name="Bruce D."/>
            <person name="Goodwin L."/>
            <person name="Pitluck S."/>
            <person name="Kyrpides N."/>
            <person name="Mavromatis K."/>
            <person name="Ivanova N."/>
            <person name="Mikhailova N."/>
            <person name="Chertkov O."/>
            <person name="Brettin T."/>
            <person name="Detter J.C."/>
            <person name="Han C."/>
            <person name="Larimer F."/>
            <person name="Land M."/>
            <person name="Hauser L."/>
            <person name="Markowitz V."/>
            <person name="Cheng J.-F."/>
            <person name="Hugenholtz P."/>
            <person name="Woyke T."/>
            <person name="Wu D."/>
            <person name="Pukall R."/>
            <person name="Steenblock K."/>
            <person name="Schneider S."/>
            <person name="Klenk H.-P."/>
            <person name="Eisen J.A."/>
        </authorList>
    </citation>
    <scope>NUCLEOTIDE SEQUENCE [LARGE SCALE GENOMIC DNA]</scope>
    <source>
        <strain evidence="10">DSM 14684 / CIP 108061 / JCM 11494 / NBRC 100937 / ID131577</strain>
    </source>
</reference>
<dbReference type="InterPro" id="IPR025966">
    <property type="entry name" value="OppC_N"/>
</dbReference>
<dbReference type="Proteomes" id="UP000008229">
    <property type="component" value="Chromosome"/>
</dbReference>
<dbReference type="CDD" id="cd06261">
    <property type="entry name" value="TM_PBP2"/>
    <property type="match status" value="1"/>
</dbReference>
<gene>
    <name evidence="9" type="ordered locus">Cwoe_5709</name>
</gene>
<dbReference type="PROSITE" id="PS50928">
    <property type="entry name" value="ABC_TM1"/>
    <property type="match status" value="1"/>
</dbReference>
<accession>D3F1S9</accession>
<dbReference type="PANTHER" id="PTHR43386:SF25">
    <property type="entry name" value="PEPTIDE ABC TRANSPORTER PERMEASE PROTEIN"/>
    <property type="match status" value="1"/>
</dbReference>
<keyword evidence="4 7" id="KW-0812">Transmembrane</keyword>
<keyword evidence="5 7" id="KW-1133">Transmembrane helix</keyword>
<dbReference type="InterPro" id="IPR050366">
    <property type="entry name" value="BP-dependent_transpt_permease"/>
</dbReference>
<dbReference type="Gene3D" id="1.10.3720.10">
    <property type="entry name" value="MetI-like"/>
    <property type="match status" value="1"/>
</dbReference>
<dbReference type="RefSeq" id="WP_012937161.1">
    <property type="nucleotide sequence ID" value="NC_013739.1"/>
</dbReference>
<dbReference type="AlphaFoldDB" id="D3F1S9"/>
<sequence length="290" mass="30530">MSTAVEIPTPQLSRGLGVFRRLGGGALFWFGVAVLVLLTLTAVFAPLIAPHDPNAVDLSQSLAGSSAAHPLGTDEAGRDTLSRIIYGSRTSLIAPLLVVVGATTFGVLLGVLAAWRGGWTDRVLSRVIEIAWAFPGLMLAMLAVAMFGAGLKAVVPALIFAYIPYMARLTRGVALRERERPYLAALDLQGFSAWWICLRHLLPNLAPFLLAQSALLFGYALIDLAGLSFLGFGVQPPTADWGTMISEAQSALLQGATIGPLSVGIVIVVTVVAFNLVGEGIAARVGKTDR</sequence>
<evidence type="ECO:0000313" key="10">
    <source>
        <dbReference type="Proteomes" id="UP000008229"/>
    </source>
</evidence>
<feature type="transmembrane region" description="Helical" evidence="7">
    <location>
        <begin position="26"/>
        <end position="49"/>
    </location>
</feature>
<dbReference type="GO" id="GO:0055085">
    <property type="term" value="P:transmembrane transport"/>
    <property type="evidence" value="ECO:0007669"/>
    <property type="project" value="InterPro"/>
</dbReference>
<feature type="transmembrane region" description="Helical" evidence="7">
    <location>
        <begin position="92"/>
        <end position="115"/>
    </location>
</feature>
<evidence type="ECO:0000259" key="8">
    <source>
        <dbReference type="PROSITE" id="PS50928"/>
    </source>
</evidence>
<name>D3F1S9_CONWI</name>
<dbReference type="InterPro" id="IPR035906">
    <property type="entry name" value="MetI-like_sf"/>
</dbReference>
<keyword evidence="6 7" id="KW-0472">Membrane</keyword>
<evidence type="ECO:0000256" key="5">
    <source>
        <dbReference type="ARBA" id="ARBA00022989"/>
    </source>
</evidence>
<evidence type="ECO:0000256" key="4">
    <source>
        <dbReference type="ARBA" id="ARBA00022692"/>
    </source>
</evidence>
<feature type="domain" description="ABC transmembrane type-1" evidence="8">
    <location>
        <begin position="88"/>
        <end position="278"/>
    </location>
</feature>
<dbReference type="Pfam" id="PF12911">
    <property type="entry name" value="OppC_N"/>
    <property type="match status" value="1"/>
</dbReference>
<feature type="transmembrane region" description="Helical" evidence="7">
    <location>
        <begin position="127"/>
        <end position="147"/>
    </location>
</feature>
<dbReference type="STRING" id="469383.Cwoe_5709"/>
<evidence type="ECO:0000256" key="2">
    <source>
        <dbReference type="ARBA" id="ARBA00022448"/>
    </source>
</evidence>
<evidence type="ECO:0000256" key="7">
    <source>
        <dbReference type="RuleBase" id="RU363032"/>
    </source>
</evidence>
<dbReference type="OrthoDB" id="9812701at2"/>
<reference evidence="9 10" key="1">
    <citation type="journal article" date="2010" name="Stand. Genomic Sci.">
        <title>Complete genome sequence of Conexibacter woesei type strain (ID131577).</title>
        <authorList>
            <person name="Pukall R."/>
            <person name="Lapidus A."/>
            <person name="Glavina Del Rio T."/>
            <person name="Copeland A."/>
            <person name="Tice H."/>
            <person name="Cheng J.-F."/>
            <person name="Lucas S."/>
            <person name="Chen F."/>
            <person name="Nolan M."/>
            <person name="Bruce D."/>
            <person name="Goodwin L."/>
            <person name="Pitluck S."/>
            <person name="Mavromatis K."/>
            <person name="Ivanova N."/>
            <person name="Ovchinnikova G."/>
            <person name="Pati A."/>
            <person name="Chen A."/>
            <person name="Palaniappan K."/>
            <person name="Land M."/>
            <person name="Hauser L."/>
            <person name="Chang Y.-J."/>
            <person name="Jeffries C.D."/>
            <person name="Chain P."/>
            <person name="Meincke L."/>
            <person name="Sims D."/>
            <person name="Brettin T."/>
            <person name="Detter J.C."/>
            <person name="Rohde M."/>
            <person name="Goeker M."/>
            <person name="Bristow J."/>
            <person name="Eisen J.A."/>
            <person name="Markowitz V."/>
            <person name="Kyrpides N.C."/>
            <person name="Klenk H.-P."/>
            <person name="Hugenholtz P."/>
        </authorList>
    </citation>
    <scope>NUCLEOTIDE SEQUENCE [LARGE SCALE GENOMIC DNA]</scope>
    <source>
        <strain evidence="10">DSM 14684 / CIP 108061 / JCM 11494 / NBRC 100937 / ID131577</strain>
    </source>
</reference>
<comment type="subcellular location">
    <subcellularLocation>
        <location evidence="1 7">Cell membrane</location>
        <topology evidence="1 7">Multi-pass membrane protein</topology>
    </subcellularLocation>
</comment>
<comment type="similarity">
    <text evidence="7">Belongs to the binding-protein-dependent transport system permease family.</text>
</comment>
<dbReference type="SUPFAM" id="SSF161098">
    <property type="entry name" value="MetI-like"/>
    <property type="match status" value="1"/>
</dbReference>
<dbReference type="EMBL" id="CP001854">
    <property type="protein sequence ID" value="ADB54110.1"/>
    <property type="molecule type" value="Genomic_DNA"/>
</dbReference>
<evidence type="ECO:0000256" key="1">
    <source>
        <dbReference type="ARBA" id="ARBA00004651"/>
    </source>
</evidence>
<evidence type="ECO:0000256" key="3">
    <source>
        <dbReference type="ARBA" id="ARBA00022475"/>
    </source>
</evidence>
<proteinExistence type="inferred from homology"/>
<dbReference type="Pfam" id="PF00528">
    <property type="entry name" value="BPD_transp_1"/>
    <property type="match status" value="1"/>
</dbReference>
<keyword evidence="3" id="KW-1003">Cell membrane</keyword>
<dbReference type="HOGENOM" id="CLU_028518_5_3_11"/>
<dbReference type="InterPro" id="IPR000515">
    <property type="entry name" value="MetI-like"/>
</dbReference>
<dbReference type="KEGG" id="cwo:Cwoe_5709"/>
<keyword evidence="2 7" id="KW-0813">Transport</keyword>
<organism evidence="9 10">
    <name type="scientific">Conexibacter woesei (strain DSM 14684 / CCUG 47730 / CIP 108061 / JCM 11494 / NBRC 100937 / ID131577)</name>
    <dbReference type="NCBI Taxonomy" id="469383"/>
    <lineage>
        <taxon>Bacteria</taxon>
        <taxon>Bacillati</taxon>
        <taxon>Actinomycetota</taxon>
        <taxon>Thermoleophilia</taxon>
        <taxon>Solirubrobacterales</taxon>
        <taxon>Conexibacteraceae</taxon>
        <taxon>Conexibacter</taxon>
    </lineage>
</organism>
<evidence type="ECO:0000256" key="6">
    <source>
        <dbReference type="ARBA" id="ARBA00023136"/>
    </source>
</evidence>
<feature type="transmembrane region" description="Helical" evidence="7">
    <location>
        <begin position="153"/>
        <end position="170"/>
    </location>
</feature>